<dbReference type="Gene3D" id="3.90.320.10">
    <property type="match status" value="1"/>
</dbReference>
<dbReference type="AlphaFoldDB" id="A0AAX3BHP3"/>
<dbReference type="KEGG" id="taqu:KDW03_03795"/>
<dbReference type="InterPro" id="IPR038726">
    <property type="entry name" value="PDDEXK_AddAB-type"/>
</dbReference>
<dbReference type="Pfam" id="PF12705">
    <property type="entry name" value="PDDEXK_1"/>
    <property type="match status" value="1"/>
</dbReference>
<keyword evidence="3" id="KW-1185">Reference proteome</keyword>
<sequence>MSYEKFLKKVAHELISTYKEVLPSSLIVVPNKRARTFLFEYMRESIQIPLVAPRCFSSEELAKNLAGMEKEENLPLLFELYEAYESTYRKKQLAPLAFEDFYFLGRTLLADFNEIDRYLVDVSQLFSHLCKLEAYEKGAPTIAPAFSRLWENLAEIYQTFQDRCKKNKRGYPGLFYRLAAETLPPNPLVRDGLVFWVGFHALSPAEEKIFLKTRQDGQAKVFLDIDTYFTDNPLQEAGHFYRNFWEKHLGLELESQKENLLSHHSLREIKIFATTNETSMVKLLGEELHKKTSQEENPSTLSQKPDTLAIILPREELLFSVLNAIPPEIKSVNVTMGFPLRASQIASWIENLLSLRESIIIDETTKIPTISGKILSEILDHQYTRLLVSNEIINTIIKTIREKNLARLFIQSLPFENFPSSLVTWITAPSLTGKETILTLFAIVKNLLDAYRKKHLALDSEFIYTALQSLENIRQLIEEKKFQLSFEATSRIIRDVLQEAIIAFSGEPLEGWQIMGFLETQALDFDEVYILSMNEGILPASGARISFLPPDIKKAYNLPLPHESENVYAYHFYRLLKRARKVSLFYTREAGENQQQEKSRYIEQLLFEYLSPKNTCHEIAYAYPFVRPSWPKPSYAKTSSVLDKLRSMSYSPTSLITYFKCSLWFYYKYLLEIPEAENLEEDPDAKTKGNIIHEVMENIFHKGKIFFPQDLASLLQTNEIESFITQAIKNQFTERPLKGKITLLQHIITQQTKKILEKHTTITPFQILETEYSLASTCTLDDGTTIKLKGRIDRIDQRNNAIFIMDYKTGEAGSLSLPSNEQREYVLSSLFQEKTRSQLFQLLFYGYLFTQNPAPLLPSLSPENLFFSICAFKQGDFKYVESKSPSEGKLSYEKLRKPFERGLKKALQLILSEAPFQQTQDISTCEKCPFRHICGREKL</sequence>
<gene>
    <name evidence="2" type="ORF">KDW03_03795</name>
</gene>
<dbReference type="EMBL" id="CP073355">
    <property type="protein sequence ID" value="URA10936.1"/>
    <property type="molecule type" value="Genomic_DNA"/>
</dbReference>
<dbReference type="InterPro" id="IPR027417">
    <property type="entry name" value="P-loop_NTPase"/>
</dbReference>
<reference evidence="2" key="2">
    <citation type="submission" date="2022-06" db="EMBL/GenBank/DDBJ databases">
        <title>Thermospira aquatica gen. nov., sp. nov.</title>
        <authorList>
            <person name="Ben Ali Gam Z."/>
            <person name="Labat M."/>
        </authorList>
    </citation>
    <scope>NUCLEOTIDE SEQUENCE</scope>
    <source>
        <strain evidence="2">F1F22</strain>
    </source>
</reference>
<name>A0AAX3BHP3_9SPIR</name>
<feature type="domain" description="PD-(D/E)XK endonuclease-like" evidence="1">
    <location>
        <begin position="650"/>
        <end position="934"/>
    </location>
</feature>
<dbReference type="SUPFAM" id="SSF52980">
    <property type="entry name" value="Restriction endonuclease-like"/>
    <property type="match status" value="1"/>
</dbReference>
<organism evidence="2 3">
    <name type="scientific">Thermospira aquatica</name>
    <dbReference type="NCBI Taxonomy" id="2828656"/>
    <lineage>
        <taxon>Bacteria</taxon>
        <taxon>Pseudomonadati</taxon>
        <taxon>Spirochaetota</taxon>
        <taxon>Spirochaetia</taxon>
        <taxon>Brevinematales</taxon>
        <taxon>Thermospiraceae</taxon>
        <taxon>Thermospira</taxon>
    </lineage>
</organism>
<evidence type="ECO:0000259" key="1">
    <source>
        <dbReference type="Pfam" id="PF12705"/>
    </source>
</evidence>
<dbReference type="RefSeq" id="WP_271436066.1">
    <property type="nucleotide sequence ID" value="NZ_CP073355.1"/>
</dbReference>
<accession>A0AAX3BHP3</accession>
<dbReference type="InterPro" id="IPR011335">
    <property type="entry name" value="Restrct_endonuc-II-like"/>
</dbReference>
<dbReference type="SUPFAM" id="SSF52540">
    <property type="entry name" value="P-loop containing nucleoside triphosphate hydrolases"/>
    <property type="match status" value="1"/>
</dbReference>
<evidence type="ECO:0000313" key="3">
    <source>
        <dbReference type="Proteomes" id="UP001056539"/>
    </source>
</evidence>
<proteinExistence type="predicted"/>
<dbReference type="Proteomes" id="UP001056539">
    <property type="component" value="Chromosome"/>
</dbReference>
<protein>
    <submittedName>
        <fullName evidence="2">PD-(D/E)XK nuclease family protein</fullName>
    </submittedName>
</protein>
<reference evidence="2" key="1">
    <citation type="submission" date="2021-04" db="EMBL/GenBank/DDBJ databases">
        <authorList>
            <person name="Postec A."/>
        </authorList>
    </citation>
    <scope>NUCLEOTIDE SEQUENCE</scope>
    <source>
        <strain evidence="2">F1F22</strain>
    </source>
</reference>
<dbReference type="InterPro" id="IPR011604">
    <property type="entry name" value="PDDEXK-like_dom_sf"/>
</dbReference>
<evidence type="ECO:0000313" key="2">
    <source>
        <dbReference type="EMBL" id="URA10936.1"/>
    </source>
</evidence>